<evidence type="ECO:0000256" key="5">
    <source>
        <dbReference type="ARBA" id="ARBA00023212"/>
    </source>
</evidence>
<keyword evidence="8" id="KW-1185">Reference proteome</keyword>
<accession>A0AAF0EHU1</accession>
<keyword evidence="4 6" id="KW-0009">Actin-binding</keyword>
<organism evidence="7 8">
    <name type="scientific">Malassezia nana</name>
    <dbReference type="NCBI Taxonomy" id="180528"/>
    <lineage>
        <taxon>Eukaryota</taxon>
        <taxon>Fungi</taxon>
        <taxon>Dikarya</taxon>
        <taxon>Basidiomycota</taxon>
        <taxon>Ustilaginomycotina</taxon>
        <taxon>Malasseziomycetes</taxon>
        <taxon>Malasseziales</taxon>
        <taxon>Malasseziaceae</taxon>
        <taxon>Malassezia</taxon>
    </lineage>
</organism>
<name>A0AAF0EHU1_9BASI</name>
<comment type="subunit">
    <text evidence="6">Component of the Arp2/3 complex.</text>
</comment>
<keyword evidence="3 6" id="KW-0963">Cytoplasm</keyword>
<dbReference type="GO" id="GO:0005885">
    <property type="term" value="C:Arp2/3 protein complex"/>
    <property type="evidence" value="ECO:0007669"/>
    <property type="project" value="UniProtKB-UniRule"/>
</dbReference>
<dbReference type="SUPFAM" id="SSF69060">
    <property type="entry name" value="Arp2/3 complex 21 kDa subunit ARPC3"/>
    <property type="match status" value="1"/>
</dbReference>
<evidence type="ECO:0000256" key="1">
    <source>
        <dbReference type="ARBA" id="ARBA00004245"/>
    </source>
</evidence>
<comment type="subcellular location">
    <subcellularLocation>
        <location evidence="1 6">Cytoplasm</location>
        <location evidence="1 6">Cytoskeleton</location>
    </subcellularLocation>
</comment>
<dbReference type="PANTHER" id="PTHR12391">
    <property type="entry name" value="ARP2/3 COMPLEX 21 KD SUBUNIT"/>
    <property type="match status" value="1"/>
</dbReference>
<dbReference type="InterPro" id="IPR007204">
    <property type="entry name" value="ARPC3"/>
</dbReference>
<evidence type="ECO:0000256" key="4">
    <source>
        <dbReference type="ARBA" id="ARBA00023203"/>
    </source>
</evidence>
<dbReference type="InterPro" id="IPR036753">
    <property type="entry name" value="ARPC3_sf"/>
</dbReference>
<evidence type="ECO:0000313" key="8">
    <source>
        <dbReference type="Proteomes" id="UP001213623"/>
    </source>
</evidence>
<sequence length="192" mass="21431">MPAYHSSYNAEPNVQQVAGVALLPIHSRTRGPAPPPSVFMLLTPVDPSRPDIVDEAIDLFRANSLFRNFEIQGAADRTLIYLILFISECLSRIASTSWTKHEALKQLSSYAVDHFALPGDANFPLSSLYGVPGSRAESDTLRQYLVQARQETVVRLLDKIYENDVPSRWWLAFTKRKLCVCSTDTSMGKSLS</sequence>
<evidence type="ECO:0000256" key="3">
    <source>
        <dbReference type="ARBA" id="ARBA00022490"/>
    </source>
</evidence>
<dbReference type="GO" id="GO:0030833">
    <property type="term" value="P:regulation of actin filament polymerization"/>
    <property type="evidence" value="ECO:0007669"/>
    <property type="project" value="InterPro"/>
</dbReference>
<proteinExistence type="inferred from homology"/>
<protein>
    <recommendedName>
        <fullName evidence="6">Actin-related protein 2/3 complex subunit 3</fullName>
    </recommendedName>
</protein>
<evidence type="ECO:0000313" key="7">
    <source>
        <dbReference type="EMBL" id="WFD25819.1"/>
    </source>
</evidence>
<comment type="similarity">
    <text evidence="2 6">Belongs to the ARPC3 family.</text>
</comment>
<reference evidence="7" key="1">
    <citation type="submission" date="2023-03" db="EMBL/GenBank/DDBJ databases">
        <title>Mating type loci evolution in Malassezia.</title>
        <authorList>
            <person name="Coelho M.A."/>
        </authorList>
    </citation>
    <scope>NUCLEOTIDE SEQUENCE</scope>
    <source>
        <strain evidence="7">CBS 9557</strain>
    </source>
</reference>
<dbReference type="Pfam" id="PF04062">
    <property type="entry name" value="P21-Arc"/>
    <property type="match status" value="1"/>
</dbReference>
<evidence type="ECO:0000256" key="6">
    <source>
        <dbReference type="PIRNR" id="PIRNR016315"/>
    </source>
</evidence>
<comment type="function">
    <text evidence="6">Functions as component of the Arp2/3 complex which is involved in regulation of actin polymerization and together with an activating nucleation-promoting factor (NPF) mediates the formation of branched actin networks.</text>
</comment>
<dbReference type="Proteomes" id="UP001213623">
    <property type="component" value="Chromosome 1"/>
</dbReference>
<dbReference type="AlphaFoldDB" id="A0AAF0EHU1"/>
<keyword evidence="5 6" id="KW-0206">Cytoskeleton</keyword>
<evidence type="ECO:0000256" key="2">
    <source>
        <dbReference type="ARBA" id="ARBA00010856"/>
    </source>
</evidence>
<dbReference type="PIRSF" id="PIRSF016315">
    <property type="entry name" value="ARP2/3_P21-Arc"/>
    <property type="match status" value="1"/>
</dbReference>
<dbReference type="GO" id="GO:0034314">
    <property type="term" value="P:Arp2/3 complex-mediated actin nucleation"/>
    <property type="evidence" value="ECO:0007669"/>
    <property type="project" value="UniProtKB-UniRule"/>
</dbReference>
<dbReference type="Gene3D" id="1.10.1760.10">
    <property type="entry name" value="Actin-related protein 2/3 complex subunit 3"/>
    <property type="match status" value="1"/>
</dbReference>
<dbReference type="GO" id="GO:0003779">
    <property type="term" value="F:actin binding"/>
    <property type="evidence" value="ECO:0007669"/>
    <property type="project" value="UniProtKB-KW"/>
</dbReference>
<dbReference type="EMBL" id="CP119892">
    <property type="protein sequence ID" value="WFD25819.1"/>
    <property type="molecule type" value="Genomic_DNA"/>
</dbReference>
<gene>
    <name evidence="7" type="primary">ARC18</name>
    <name evidence="7" type="ORF">MNAN1_000785</name>
</gene>